<evidence type="ECO:0000256" key="1">
    <source>
        <dbReference type="ARBA" id="ARBA00004162"/>
    </source>
</evidence>
<evidence type="ECO:0000256" key="6">
    <source>
        <dbReference type="SAM" id="Phobius"/>
    </source>
</evidence>
<dbReference type="EMBL" id="JNHN01000067">
    <property type="protein sequence ID" value="KDS59042.1"/>
    <property type="molecule type" value="Genomic_DNA"/>
</dbReference>
<proteinExistence type="predicted"/>
<evidence type="ECO:0000256" key="5">
    <source>
        <dbReference type="ARBA" id="ARBA00023136"/>
    </source>
</evidence>
<dbReference type="PANTHER" id="PTHR33885:SF3">
    <property type="entry name" value="PHAGE SHOCK PROTEIN C"/>
    <property type="match status" value="1"/>
</dbReference>
<gene>
    <name evidence="8" type="ORF">M094_3656</name>
</gene>
<feature type="transmembrane region" description="Helical" evidence="6">
    <location>
        <begin position="39"/>
        <end position="61"/>
    </location>
</feature>
<name>A0A078SAI9_BACUN</name>
<reference evidence="8 9" key="1">
    <citation type="submission" date="2014-04" db="EMBL/GenBank/DDBJ databases">
        <authorList>
            <person name="Sears C."/>
            <person name="Carroll K."/>
            <person name="Sack B.R."/>
            <person name="Qadri F."/>
            <person name="Myers L.L."/>
            <person name="Chung G.-T."/>
            <person name="Escheverria P."/>
            <person name="Fraser C.M."/>
            <person name="Sadzewicz L."/>
            <person name="Shefchek K.A."/>
            <person name="Tallon L."/>
            <person name="Das S.P."/>
            <person name="Daugherty S."/>
            <person name="Mongodin E.F."/>
        </authorList>
    </citation>
    <scope>NUCLEOTIDE SEQUENCE [LARGE SCALE GENOMIC DNA]</scope>
    <source>
        <strain evidence="8 9">3978 T3 ii</strain>
    </source>
</reference>
<keyword evidence="4 6" id="KW-1133">Transmembrane helix</keyword>
<dbReference type="InterPro" id="IPR052027">
    <property type="entry name" value="PspC"/>
</dbReference>
<evidence type="ECO:0000313" key="8">
    <source>
        <dbReference type="EMBL" id="KDS59042.1"/>
    </source>
</evidence>
<keyword evidence="2" id="KW-1003">Cell membrane</keyword>
<dbReference type="RefSeq" id="WP_035449836.1">
    <property type="nucleotide sequence ID" value="NZ_JNHN01000067.1"/>
</dbReference>
<comment type="caution">
    <text evidence="8">The sequence shown here is derived from an EMBL/GenBank/DDBJ whole genome shotgun (WGS) entry which is preliminary data.</text>
</comment>
<dbReference type="PATRIC" id="fig|1339349.3.peg.505"/>
<dbReference type="AlphaFoldDB" id="A0A078SAI9"/>
<evidence type="ECO:0000256" key="2">
    <source>
        <dbReference type="ARBA" id="ARBA00022475"/>
    </source>
</evidence>
<dbReference type="GO" id="GO:0005886">
    <property type="term" value="C:plasma membrane"/>
    <property type="evidence" value="ECO:0007669"/>
    <property type="project" value="UniProtKB-SubCell"/>
</dbReference>
<evidence type="ECO:0000313" key="9">
    <source>
        <dbReference type="Proteomes" id="UP000028013"/>
    </source>
</evidence>
<organism evidence="8 9">
    <name type="scientific">Bacteroides uniformis str. 3978 T3 ii</name>
    <dbReference type="NCBI Taxonomy" id="1339349"/>
    <lineage>
        <taxon>Bacteria</taxon>
        <taxon>Pseudomonadati</taxon>
        <taxon>Bacteroidota</taxon>
        <taxon>Bacteroidia</taxon>
        <taxon>Bacteroidales</taxon>
        <taxon>Bacteroidaceae</taxon>
        <taxon>Bacteroides</taxon>
    </lineage>
</organism>
<comment type="subcellular location">
    <subcellularLocation>
        <location evidence="1">Cell membrane</location>
        <topology evidence="1">Single-pass membrane protein</topology>
    </subcellularLocation>
</comment>
<sequence>MTDKKRKLTRPRTGRMLSGVCAGLANFFGLDVSLVRIVYTFATVFTAFAGVIIYIILLIIIPEESNRYYRND</sequence>
<dbReference type="Proteomes" id="UP000028013">
    <property type="component" value="Unassembled WGS sequence"/>
</dbReference>
<evidence type="ECO:0000259" key="7">
    <source>
        <dbReference type="Pfam" id="PF04024"/>
    </source>
</evidence>
<accession>A0A078SAI9</accession>
<keyword evidence="3 6" id="KW-0812">Transmembrane</keyword>
<evidence type="ECO:0000256" key="4">
    <source>
        <dbReference type="ARBA" id="ARBA00022989"/>
    </source>
</evidence>
<dbReference type="PANTHER" id="PTHR33885">
    <property type="entry name" value="PHAGE SHOCK PROTEIN C"/>
    <property type="match status" value="1"/>
</dbReference>
<keyword evidence="5 6" id="KW-0472">Membrane</keyword>
<protein>
    <submittedName>
        <fullName evidence="8">PspC domain protein</fullName>
    </submittedName>
</protein>
<dbReference type="Pfam" id="PF04024">
    <property type="entry name" value="PspC"/>
    <property type="match status" value="1"/>
</dbReference>
<dbReference type="InterPro" id="IPR007168">
    <property type="entry name" value="Phageshock_PspC_N"/>
</dbReference>
<evidence type="ECO:0000256" key="3">
    <source>
        <dbReference type="ARBA" id="ARBA00022692"/>
    </source>
</evidence>
<feature type="domain" description="Phage shock protein PspC N-terminal" evidence="7">
    <location>
        <begin position="6"/>
        <end position="64"/>
    </location>
</feature>